<keyword evidence="2" id="KW-1185">Reference proteome</keyword>
<sequence length="121" mass="14064">MLCTLHEMERLLQLCDPFLEVIVMDNMHDIILQAVFAGLQSNASPMFLLRFLFTPLCVCEYGHVVFFQQRLSLIPSSSTRMVEKALLQQLTQQFVLTFVLFSASKHRSSFMYDACIHPCWR</sequence>
<evidence type="ECO:0000313" key="2">
    <source>
        <dbReference type="Proteomes" id="UP001152607"/>
    </source>
</evidence>
<comment type="caution">
    <text evidence="1">The sequence shown here is derived from an EMBL/GenBank/DDBJ whole genome shotgun (WGS) entry which is preliminary data.</text>
</comment>
<accession>A0A9W4U5D3</accession>
<dbReference type="AlphaFoldDB" id="A0A9W4U5D3"/>
<dbReference type="EMBL" id="CAOQHR010000001">
    <property type="protein sequence ID" value="CAI6282245.1"/>
    <property type="molecule type" value="Genomic_DNA"/>
</dbReference>
<protein>
    <submittedName>
        <fullName evidence="1">Uncharacterized protein</fullName>
    </submittedName>
</protein>
<reference evidence="1" key="1">
    <citation type="submission" date="2023-01" db="EMBL/GenBank/DDBJ databases">
        <authorList>
            <person name="Van Ghelder C."/>
            <person name="Rancurel C."/>
        </authorList>
    </citation>
    <scope>NUCLEOTIDE SEQUENCE</scope>
    <source>
        <strain evidence="1">CNCM I-4278</strain>
    </source>
</reference>
<organism evidence="1 2">
    <name type="scientific">Periconia digitata</name>
    <dbReference type="NCBI Taxonomy" id="1303443"/>
    <lineage>
        <taxon>Eukaryota</taxon>
        <taxon>Fungi</taxon>
        <taxon>Dikarya</taxon>
        <taxon>Ascomycota</taxon>
        <taxon>Pezizomycotina</taxon>
        <taxon>Dothideomycetes</taxon>
        <taxon>Pleosporomycetidae</taxon>
        <taxon>Pleosporales</taxon>
        <taxon>Massarineae</taxon>
        <taxon>Periconiaceae</taxon>
        <taxon>Periconia</taxon>
    </lineage>
</organism>
<dbReference type="Proteomes" id="UP001152607">
    <property type="component" value="Unassembled WGS sequence"/>
</dbReference>
<gene>
    <name evidence="1" type="ORF">PDIGIT_LOCUS2159</name>
</gene>
<name>A0A9W4U5D3_9PLEO</name>
<evidence type="ECO:0000313" key="1">
    <source>
        <dbReference type="EMBL" id="CAI6282245.1"/>
    </source>
</evidence>
<proteinExistence type="predicted"/>